<evidence type="ECO:0000313" key="4">
    <source>
        <dbReference type="Proteomes" id="UP000594468"/>
    </source>
</evidence>
<evidence type="ECO:0000259" key="2">
    <source>
        <dbReference type="PROSITE" id="PS50830"/>
    </source>
</evidence>
<dbReference type="SUPFAM" id="SSF50199">
    <property type="entry name" value="Staphylococcal nuclease"/>
    <property type="match status" value="1"/>
</dbReference>
<name>A0A7S8IEE5_9CHLR</name>
<sequence length="175" mass="19362">MKQLKVVSSIVVCMLFIAGCNLDTTGSPATLPTTDPAPQDGELARVLYVVDGDTIAVELNGVEERVRYIGVNTPERDEVCYEEATDANASLVEGEMVRMVPDVSDRDRYDRLLRYIYVGNTFVNEQLVAYGYAEAVLYEPDDREFDNFHNLEVQAAASGLGCHPTGIFNDGSDRR</sequence>
<dbReference type="Gene3D" id="2.40.50.90">
    <property type="match status" value="1"/>
</dbReference>
<dbReference type="EMBL" id="CP062983">
    <property type="protein sequence ID" value="QPC82516.1"/>
    <property type="molecule type" value="Genomic_DNA"/>
</dbReference>
<evidence type="ECO:0000313" key="3">
    <source>
        <dbReference type="EMBL" id="QPC82516.1"/>
    </source>
</evidence>
<protein>
    <submittedName>
        <fullName evidence="3">Thermonuclease family protein</fullName>
    </submittedName>
</protein>
<feature type="chain" id="PRO_5032419473" evidence="1">
    <location>
        <begin position="24"/>
        <end position="175"/>
    </location>
</feature>
<dbReference type="Pfam" id="PF00565">
    <property type="entry name" value="SNase"/>
    <property type="match status" value="1"/>
</dbReference>
<feature type="signal peptide" evidence="1">
    <location>
        <begin position="1"/>
        <end position="23"/>
    </location>
</feature>
<organism evidence="3 4">
    <name type="scientific">Phototrophicus methaneseepsis</name>
    <dbReference type="NCBI Taxonomy" id="2710758"/>
    <lineage>
        <taxon>Bacteria</taxon>
        <taxon>Bacillati</taxon>
        <taxon>Chloroflexota</taxon>
        <taxon>Candidatus Thermofontia</taxon>
        <taxon>Phototrophicales</taxon>
        <taxon>Phototrophicaceae</taxon>
        <taxon>Phototrophicus</taxon>
    </lineage>
</organism>
<dbReference type="Proteomes" id="UP000594468">
    <property type="component" value="Chromosome"/>
</dbReference>
<dbReference type="PROSITE" id="PS50830">
    <property type="entry name" value="TNASE_3"/>
    <property type="match status" value="1"/>
</dbReference>
<dbReference type="SMART" id="SM00318">
    <property type="entry name" value="SNc"/>
    <property type="match status" value="1"/>
</dbReference>
<dbReference type="AlphaFoldDB" id="A0A7S8IEE5"/>
<feature type="domain" description="TNase-like" evidence="2">
    <location>
        <begin position="40"/>
        <end position="170"/>
    </location>
</feature>
<dbReference type="RefSeq" id="WP_195170585.1">
    <property type="nucleotide sequence ID" value="NZ_CP062983.1"/>
</dbReference>
<proteinExistence type="predicted"/>
<dbReference type="PROSITE" id="PS51257">
    <property type="entry name" value="PROKAR_LIPOPROTEIN"/>
    <property type="match status" value="1"/>
</dbReference>
<keyword evidence="4" id="KW-1185">Reference proteome</keyword>
<reference evidence="3 4" key="1">
    <citation type="submission" date="2020-02" db="EMBL/GenBank/DDBJ databases">
        <authorList>
            <person name="Zheng R.K."/>
            <person name="Sun C.M."/>
        </authorList>
    </citation>
    <scope>NUCLEOTIDE SEQUENCE [LARGE SCALE GENOMIC DNA]</scope>
    <source>
        <strain evidence="4">rifampicinis</strain>
    </source>
</reference>
<evidence type="ECO:0000256" key="1">
    <source>
        <dbReference type="SAM" id="SignalP"/>
    </source>
</evidence>
<accession>A0A7S8IEE5</accession>
<keyword evidence="1" id="KW-0732">Signal</keyword>
<dbReference type="InterPro" id="IPR035437">
    <property type="entry name" value="SNase_OB-fold_sf"/>
</dbReference>
<gene>
    <name evidence="3" type="ORF">G4Y79_22985</name>
</gene>
<dbReference type="KEGG" id="pmet:G4Y79_22985"/>
<dbReference type="InterPro" id="IPR016071">
    <property type="entry name" value="Staphylococal_nuclease_OB-fold"/>
</dbReference>